<comment type="caution">
    <text evidence="13">The sequence shown here is derived from an EMBL/GenBank/DDBJ whole genome shotgun (WGS) entry which is preliminary data.</text>
</comment>
<dbReference type="PANTHER" id="PTHR22883">
    <property type="entry name" value="ZINC FINGER DHHC DOMAIN CONTAINING PROTEIN"/>
    <property type="match status" value="1"/>
</dbReference>
<proteinExistence type="inferred from homology"/>
<evidence type="ECO:0000259" key="12">
    <source>
        <dbReference type="Pfam" id="PF01529"/>
    </source>
</evidence>
<comment type="catalytic activity">
    <reaction evidence="10">
        <text>L-cysteinyl-[protein] + hexadecanoyl-CoA = S-hexadecanoyl-L-cysteinyl-[protein] + CoA</text>
        <dbReference type="Rhea" id="RHEA:36683"/>
        <dbReference type="Rhea" id="RHEA-COMP:10131"/>
        <dbReference type="Rhea" id="RHEA-COMP:11032"/>
        <dbReference type="ChEBI" id="CHEBI:29950"/>
        <dbReference type="ChEBI" id="CHEBI:57287"/>
        <dbReference type="ChEBI" id="CHEBI:57379"/>
        <dbReference type="ChEBI" id="CHEBI:74151"/>
        <dbReference type="EC" id="2.3.1.225"/>
    </reaction>
</comment>
<feature type="transmembrane region" description="Helical" evidence="10">
    <location>
        <begin position="12"/>
        <end position="31"/>
    </location>
</feature>
<dbReference type="GO" id="GO:0005794">
    <property type="term" value="C:Golgi apparatus"/>
    <property type="evidence" value="ECO:0007669"/>
    <property type="project" value="TreeGrafter"/>
</dbReference>
<evidence type="ECO:0000256" key="1">
    <source>
        <dbReference type="ARBA" id="ARBA00004127"/>
    </source>
</evidence>
<protein>
    <recommendedName>
        <fullName evidence="10">Palmitoyltransferase</fullName>
        <ecNumber evidence="10">2.3.1.225</ecNumber>
    </recommendedName>
</protein>
<accession>A0A1R2B464</accession>
<dbReference type="AlphaFoldDB" id="A0A1R2B464"/>
<dbReference type="OrthoDB" id="9909019at2759"/>
<evidence type="ECO:0000256" key="5">
    <source>
        <dbReference type="ARBA" id="ARBA00022989"/>
    </source>
</evidence>
<evidence type="ECO:0000256" key="9">
    <source>
        <dbReference type="ARBA" id="ARBA00023315"/>
    </source>
</evidence>
<evidence type="ECO:0000256" key="7">
    <source>
        <dbReference type="ARBA" id="ARBA00023139"/>
    </source>
</evidence>
<keyword evidence="4 10" id="KW-0812">Transmembrane</keyword>
<dbReference type="EC" id="2.3.1.225" evidence="10"/>
<feature type="compositionally biased region" description="Polar residues" evidence="11">
    <location>
        <begin position="141"/>
        <end position="164"/>
    </location>
</feature>
<gene>
    <name evidence="13" type="ORF">SteCoe_30171</name>
</gene>
<feature type="compositionally biased region" description="Basic and acidic residues" evidence="11">
    <location>
        <begin position="125"/>
        <end position="137"/>
    </location>
</feature>
<evidence type="ECO:0000256" key="10">
    <source>
        <dbReference type="RuleBase" id="RU079119"/>
    </source>
</evidence>
<feature type="transmembrane region" description="Helical" evidence="10">
    <location>
        <begin position="43"/>
        <end position="61"/>
    </location>
</feature>
<comment type="similarity">
    <text evidence="2 10">Belongs to the DHHC palmitoyltransferase family.</text>
</comment>
<feature type="domain" description="Palmitoyltransferase DHHC" evidence="12">
    <location>
        <begin position="205"/>
        <end position="319"/>
    </location>
</feature>
<comment type="subcellular location">
    <subcellularLocation>
        <location evidence="1">Endomembrane system</location>
        <topology evidence="1">Multi-pass membrane protein</topology>
    </subcellularLocation>
</comment>
<keyword evidence="9 10" id="KW-0012">Acyltransferase</keyword>
<organism evidence="13 14">
    <name type="scientific">Stentor coeruleus</name>
    <dbReference type="NCBI Taxonomy" id="5963"/>
    <lineage>
        <taxon>Eukaryota</taxon>
        <taxon>Sar</taxon>
        <taxon>Alveolata</taxon>
        <taxon>Ciliophora</taxon>
        <taxon>Postciliodesmatophora</taxon>
        <taxon>Heterotrichea</taxon>
        <taxon>Heterotrichida</taxon>
        <taxon>Stentoridae</taxon>
        <taxon>Stentor</taxon>
    </lineage>
</organism>
<dbReference type="GO" id="GO:0006612">
    <property type="term" value="P:protein targeting to membrane"/>
    <property type="evidence" value="ECO:0007669"/>
    <property type="project" value="TreeGrafter"/>
</dbReference>
<dbReference type="Pfam" id="PF01529">
    <property type="entry name" value="DHHC"/>
    <property type="match status" value="1"/>
</dbReference>
<evidence type="ECO:0000313" key="13">
    <source>
        <dbReference type="EMBL" id="OMJ71578.1"/>
    </source>
</evidence>
<keyword evidence="8" id="KW-0449">Lipoprotein</keyword>
<name>A0A1R2B464_9CILI</name>
<dbReference type="InterPro" id="IPR039859">
    <property type="entry name" value="PFA4/ZDH16/20/ERF2-like"/>
</dbReference>
<evidence type="ECO:0000256" key="11">
    <source>
        <dbReference type="SAM" id="MobiDB-lite"/>
    </source>
</evidence>
<feature type="region of interest" description="Disordered" evidence="11">
    <location>
        <begin position="121"/>
        <end position="184"/>
    </location>
</feature>
<feature type="transmembrane region" description="Helical" evidence="10">
    <location>
        <begin position="276"/>
        <end position="302"/>
    </location>
</feature>
<keyword evidence="3 10" id="KW-0808">Transferase</keyword>
<dbReference type="InterPro" id="IPR001594">
    <property type="entry name" value="Palmitoyltrfase_DHHC"/>
</dbReference>
<dbReference type="PANTHER" id="PTHR22883:SF301">
    <property type="entry name" value="PALMITOYLTRANSFERASE ZDHHC12"/>
    <property type="match status" value="1"/>
</dbReference>
<keyword evidence="5 10" id="KW-1133">Transmembrane helix</keyword>
<evidence type="ECO:0000256" key="8">
    <source>
        <dbReference type="ARBA" id="ARBA00023288"/>
    </source>
</evidence>
<comment type="domain">
    <text evidence="10">The DHHC domain is required for palmitoyltransferase activity.</text>
</comment>
<dbReference type="GO" id="GO:0005783">
    <property type="term" value="C:endoplasmic reticulum"/>
    <property type="evidence" value="ECO:0007669"/>
    <property type="project" value="TreeGrafter"/>
</dbReference>
<dbReference type="PROSITE" id="PS50216">
    <property type="entry name" value="DHHC"/>
    <property type="match status" value="1"/>
</dbReference>
<dbReference type="GO" id="GO:0019706">
    <property type="term" value="F:protein-cysteine S-palmitoyltransferase activity"/>
    <property type="evidence" value="ECO:0007669"/>
    <property type="project" value="UniProtKB-EC"/>
</dbReference>
<evidence type="ECO:0000256" key="2">
    <source>
        <dbReference type="ARBA" id="ARBA00008574"/>
    </source>
</evidence>
<evidence type="ECO:0000256" key="3">
    <source>
        <dbReference type="ARBA" id="ARBA00022679"/>
    </source>
</evidence>
<reference evidence="13 14" key="1">
    <citation type="submission" date="2016-11" db="EMBL/GenBank/DDBJ databases">
        <title>The macronuclear genome of Stentor coeruleus: a giant cell with tiny introns.</title>
        <authorList>
            <person name="Slabodnick M."/>
            <person name="Ruby J.G."/>
            <person name="Reiff S.B."/>
            <person name="Swart E.C."/>
            <person name="Gosai S."/>
            <person name="Prabakaran S."/>
            <person name="Witkowska E."/>
            <person name="Larue G.E."/>
            <person name="Fisher S."/>
            <person name="Freeman R.M."/>
            <person name="Gunawardena J."/>
            <person name="Chu W."/>
            <person name="Stover N.A."/>
            <person name="Gregory B.D."/>
            <person name="Nowacki M."/>
            <person name="Derisi J."/>
            <person name="Roy S.W."/>
            <person name="Marshall W.F."/>
            <person name="Sood P."/>
        </authorList>
    </citation>
    <scope>NUCLEOTIDE SEQUENCE [LARGE SCALE GENOMIC DNA]</scope>
    <source>
        <strain evidence="13">WM001</strain>
    </source>
</reference>
<evidence type="ECO:0000313" key="14">
    <source>
        <dbReference type="Proteomes" id="UP000187209"/>
    </source>
</evidence>
<keyword evidence="14" id="KW-1185">Reference proteome</keyword>
<feature type="transmembrane region" description="Helical" evidence="10">
    <location>
        <begin position="249"/>
        <end position="270"/>
    </location>
</feature>
<keyword evidence="6 10" id="KW-0472">Membrane</keyword>
<dbReference type="Proteomes" id="UP000187209">
    <property type="component" value="Unassembled WGS sequence"/>
</dbReference>
<sequence length="363" mass="41840">MWQKLTNVHGGKLRPIFIVIHLSLFGFTIYTADNLQKLTEISLLFWIIAILSEIFYVFAAYRSPGYVISKDTIKKSFSSTANPQTPYIIELEERVEAIASSNSEDPEYFIKSSEEASVRQISLKSSDEAQESHKSDPPSKSLFSLQTLTPNDQNIPSKSSSTIQPLSKKPKSSLSKFERHSCPRSHNIESEEKIIIEGEKPYFLPRYCMSCCLEQPVRAKHCKICKKCVHRYDHHCSWLGNCIGERNYFYYYVYLISQSLELSLAVYFLIDSIRITSFMVAPIIGTIVLVPLGIFSIFLLILHTYLISKGMTTWELISWKRISYLGSRRKSPFDFGLAKNWLIYLTSSTVRDWNKLKLKYIIK</sequence>
<keyword evidence="7" id="KW-0564">Palmitate</keyword>
<dbReference type="EMBL" id="MPUH01000977">
    <property type="protein sequence ID" value="OMJ71578.1"/>
    <property type="molecule type" value="Genomic_DNA"/>
</dbReference>
<evidence type="ECO:0000256" key="4">
    <source>
        <dbReference type="ARBA" id="ARBA00022692"/>
    </source>
</evidence>
<evidence type="ECO:0000256" key="6">
    <source>
        <dbReference type="ARBA" id="ARBA00023136"/>
    </source>
</evidence>